<keyword evidence="4" id="KW-0472">Membrane</keyword>
<keyword evidence="8" id="KW-1185">Reference proteome</keyword>
<dbReference type="SUPFAM" id="SSF56300">
    <property type="entry name" value="Metallo-dependent phosphatases"/>
    <property type="match status" value="1"/>
</dbReference>
<dbReference type="GO" id="GO:0016020">
    <property type="term" value="C:membrane"/>
    <property type="evidence" value="ECO:0007669"/>
    <property type="project" value="GOC"/>
</dbReference>
<keyword evidence="2" id="KW-0997">Cell inner membrane</keyword>
<dbReference type="Gene3D" id="3.60.21.10">
    <property type="match status" value="1"/>
</dbReference>
<keyword evidence="1" id="KW-1003">Cell membrane</keyword>
<keyword evidence="3" id="KW-0479">Metal-binding</keyword>
<accession>E3CX92</accession>
<evidence type="ECO:0000256" key="1">
    <source>
        <dbReference type="ARBA" id="ARBA00022475"/>
    </source>
</evidence>
<dbReference type="STRING" id="584708.Apau_0171"/>
<dbReference type="GO" id="GO:0008758">
    <property type="term" value="F:UDP-2,3-diacylglucosamine hydrolase activity"/>
    <property type="evidence" value="ECO:0007669"/>
    <property type="project" value="TreeGrafter"/>
</dbReference>
<dbReference type="OrthoDB" id="9773199at2"/>
<dbReference type="RefSeq" id="WP_006299752.1">
    <property type="nucleotide sequence ID" value="NZ_CM001022.1"/>
</dbReference>
<evidence type="ECO:0000313" key="7">
    <source>
        <dbReference type="EMBL" id="EFQ22608.1"/>
    </source>
</evidence>
<dbReference type="PANTHER" id="PTHR34990:SF2">
    <property type="entry name" value="BLL8164 PROTEIN"/>
    <property type="match status" value="1"/>
</dbReference>
<dbReference type="Proteomes" id="UP000005096">
    <property type="component" value="Chromosome"/>
</dbReference>
<dbReference type="PANTHER" id="PTHR34990">
    <property type="entry name" value="UDP-2,3-DIACYLGLUCOSAMINE HYDROLASE-RELATED"/>
    <property type="match status" value="1"/>
</dbReference>
<dbReference type="GO" id="GO:0046872">
    <property type="term" value="F:metal ion binding"/>
    <property type="evidence" value="ECO:0007669"/>
    <property type="project" value="UniProtKB-KW"/>
</dbReference>
<evidence type="ECO:0000259" key="6">
    <source>
        <dbReference type="Pfam" id="PF00149"/>
    </source>
</evidence>
<name>E3CX92_9BACT</name>
<protein>
    <submittedName>
        <fullName evidence="7">Metallophosphoesterase</fullName>
    </submittedName>
</protein>
<dbReference type="CDD" id="cd07398">
    <property type="entry name" value="MPP_YbbF-LpxH"/>
    <property type="match status" value="1"/>
</dbReference>
<feature type="domain" description="Calcineurin-like phosphoesterase" evidence="6">
    <location>
        <begin position="5"/>
        <end position="203"/>
    </location>
</feature>
<dbReference type="Pfam" id="PF00149">
    <property type="entry name" value="Metallophos"/>
    <property type="match status" value="1"/>
</dbReference>
<sequence>MRSYRTLFLSDLHLGTRWCHTEALLGFLGEVTCQQLYLVGDIVDGWKLRRNPCWPQSHNDVIRKLLKLSRRVRTTYITGNHDAFLDAFDGTSFGNILLTKQATHRGADGRRYLVVHGDEFDGVVQAQAWLARCGDVAYDLALWLNKGLWAVRRRMGMPYWSLSQYMKGRVKDAVSFMGDYQNALAREARRAGADGVICGHIHSAALMETENLVYANCGDWVESCTALAEHPDGRLEVLSWPFPPEDLPRVTAGGELVLPETPLSQVAPSGVWSEYA</sequence>
<dbReference type="HOGENOM" id="CLU_061126_1_0_0"/>
<evidence type="ECO:0000256" key="2">
    <source>
        <dbReference type="ARBA" id="ARBA00022519"/>
    </source>
</evidence>
<evidence type="ECO:0000313" key="8">
    <source>
        <dbReference type="Proteomes" id="UP000005096"/>
    </source>
</evidence>
<gene>
    <name evidence="7" type="ORF">Apau_0171</name>
</gene>
<organism evidence="7 8">
    <name type="scientific">Aminomonas paucivorans DSM 12260</name>
    <dbReference type="NCBI Taxonomy" id="584708"/>
    <lineage>
        <taxon>Bacteria</taxon>
        <taxon>Thermotogati</taxon>
        <taxon>Synergistota</taxon>
        <taxon>Synergistia</taxon>
        <taxon>Synergistales</taxon>
        <taxon>Synergistaceae</taxon>
        <taxon>Aminomonas</taxon>
    </lineage>
</organism>
<dbReference type="InterPro" id="IPR043461">
    <property type="entry name" value="LpxH-like"/>
</dbReference>
<evidence type="ECO:0000256" key="4">
    <source>
        <dbReference type="ARBA" id="ARBA00023136"/>
    </source>
</evidence>
<reference evidence="7 8" key="1">
    <citation type="journal article" date="2010" name="Stand. Genomic Sci.">
        <title>Non-contiguous finished genome sequence of Aminomonas paucivorans type strain (GLU-3).</title>
        <authorList>
            <person name="Pitluck S."/>
            <person name="Yasawong M."/>
            <person name="Held B."/>
            <person name="Lapidus A."/>
            <person name="Nolan M."/>
            <person name="Copeland A."/>
            <person name="Lucas S."/>
            <person name="Del Rio T.G."/>
            <person name="Tice H."/>
            <person name="Cheng J.F."/>
            <person name="Chertkov O."/>
            <person name="Goodwin L."/>
            <person name="Tapia R."/>
            <person name="Han C."/>
            <person name="Liolios K."/>
            <person name="Ivanova N."/>
            <person name="Mavromatis K."/>
            <person name="Ovchinnikova G."/>
            <person name="Pati A."/>
            <person name="Chen A."/>
            <person name="Palaniappan K."/>
            <person name="Land M."/>
            <person name="Hauser L."/>
            <person name="Chang Y.J."/>
            <person name="Jeffries C.D."/>
            <person name="Pukall R."/>
            <person name="Spring S."/>
            <person name="Rohde M."/>
            <person name="Sikorski J."/>
            <person name="Goker M."/>
            <person name="Woyke T."/>
            <person name="Bristow J."/>
            <person name="Eisen J.A."/>
            <person name="Markowitz V."/>
            <person name="Hugenholtz P."/>
            <person name="Kyrpides N.C."/>
            <person name="Klenk H.P."/>
        </authorList>
    </citation>
    <scope>NUCLEOTIDE SEQUENCE [LARGE SCALE GENOMIC DNA]</scope>
    <source>
        <strain evidence="7 8">DSM 12260</strain>
    </source>
</reference>
<evidence type="ECO:0000256" key="5">
    <source>
        <dbReference type="ARBA" id="ARBA00023211"/>
    </source>
</evidence>
<dbReference type="InterPro" id="IPR004843">
    <property type="entry name" value="Calcineurin-like_PHP"/>
</dbReference>
<proteinExistence type="predicted"/>
<dbReference type="GO" id="GO:0009245">
    <property type="term" value="P:lipid A biosynthetic process"/>
    <property type="evidence" value="ECO:0007669"/>
    <property type="project" value="TreeGrafter"/>
</dbReference>
<dbReference type="EMBL" id="CM001022">
    <property type="protein sequence ID" value="EFQ22608.1"/>
    <property type="molecule type" value="Genomic_DNA"/>
</dbReference>
<evidence type="ECO:0000256" key="3">
    <source>
        <dbReference type="ARBA" id="ARBA00022723"/>
    </source>
</evidence>
<dbReference type="InterPro" id="IPR029052">
    <property type="entry name" value="Metallo-depent_PP-like"/>
</dbReference>
<dbReference type="PaxDb" id="584708-Apau_0171"/>
<dbReference type="eggNOG" id="COG2908">
    <property type="taxonomic scope" value="Bacteria"/>
</dbReference>
<dbReference type="AlphaFoldDB" id="E3CX92"/>
<keyword evidence="5" id="KW-0464">Manganese</keyword>